<dbReference type="GO" id="GO:0003676">
    <property type="term" value="F:nucleic acid binding"/>
    <property type="evidence" value="ECO:0007669"/>
    <property type="project" value="InterPro"/>
</dbReference>
<evidence type="ECO:0000313" key="3">
    <source>
        <dbReference type="Proteomes" id="UP000320333"/>
    </source>
</evidence>
<dbReference type="Pfam" id="PF05175">
    <property type="entry name" value="MTS"/>
    <property type="match status" value="1"/>
</dbReference>
<dbReference type="GO" id="GO:0008757">
    <property type="term" value="F:S-adenosylmethionine-dependent methyltransferase activity"/>
    <property type="evidence" value="ECO:0007669"/>
    <property type="project" value="UniProtKB-ARBA"/>
</dbReference>
<accession>A0A507FEU2</accession>
<dbReference type="STRING" id="246404.A0A507FEU2"/>
<protein>
    <recommendedName>
        <fullName evidence="1">Methyltransferase small domain-containing protein</fullName>
    </recommendedName>
</protein>
<name>A0A507FEU2_9FUNG</name>
<dbReference type="EMBL" id="QEAP01000110">
    <property type="protein sequence ID" value="TPX74754.1"/>
    <property type="molecule type" value="Genomic_DNA"/>
</dbReference>
<comment type="caution">
    <text evidence="2">The sequence shown here is derived from an EMBL/GenBank/DDBJ whole genome shotgun (WGS) entry which is preliminary data.</text>
</comment>
<dbReference type="PROSITE" id="PS00092">
    <property type="entry name" value="N6_MTASE"/>
    <property type="match status" value="1"/>
</dbReference>
<dbReference type="Gene3D" id="3.40.50.150">
    <property type="entry name" value="Vaccinia Virus protein VP39"/>
    <property type="match status" value="1"/>
</dbReference>
<dbReference type="OrthoDB" id="269872at2759"/>
<dbReference type="GO" id="GO:0005739">
    <property type="term" value="C:mitochondrion"/>
    <property type="evidence" value="ECO:0007669"/>
    <property type="project" value="TreeGrafter"/>
</dbReference>
<dbReference type="SUPFAM" id="SSF53335">
    <property type="entry name" value="S-adenosyl-L-methionine-dependent methyltransferases"/>
    <property type="match status" value="1"/>
</dbReference>
<dbReference type="PANTHER" id="PTHR18895">
    <property type="entry name" value="HEMK METHYLTRANSFERASE"/>
    <property type="match status" value="1"/>
</dbReference>
<organism evidence="2 3">
    <name type="scientific">Chytriomyces confervae</name>
    <dbReference type="NCBI Taxonomy" id="246404"/>
    <lineage>
        <taxon>Eukaryota</taxon>
        <taxon>Fungi</taxon>
        <taxon>Fungi incertae sedis</taxon>
        <taxon>Chytridiomycota</taxon>
        <taxon>Chytridiomycota incertae sedis</taxon>
        <taxon>Chytridiomycetes</taxon>
        <taxon>Chytridiales</taxon>
        <taxon>Chytriomycetaceae</taxon>
        <taxon>Chytriomyces</taxon>
    </lineage>
</organism>
<sequence length="362" mass="40495">MRSPVLGHVKQLLRGCDQIETADEALNEMRWMLLKLRPSDTRLAHAFAAETTQAHVRRRLRLLRHAWRLMDPRACGVAGKVHSILLQSTQRTLIARPSKASWITQRAANKPLQYILGTLPFAGLDLRTRRPTLIPRWETEEWAMTVVSNLSAAHNSHSNKPINVLDLCTGSGCIGLSLAHHIPTVRVLALDNSRSAVKLASLNARRNHLEHRVAVRELDLFRHSDPLHAAENIQTLFKDAFKLTSDDINSNEPFIHYIVSNPPYIPLQEYMHLEQSVINWEDRAALLGVDEDGAGFYRRIAQLAQVLLVPSPAGKETDRIFLEINGASQVHAVHAALVKNGFVSSNVWKDLAGNDRVVTGAI</sequence>
<dbReference type="CDD" id="cd02440">
    <property type="entry name" value="AdoMet_MTases"/>
    <property type="match status" value="1"/>
</dbReference>
<feature type="domain" description="Methyltransferase small" evidence="1">
    <location>
        <begin position="161"/>
        <end position="221"/>
    </location>
</feature>
<proteinExistence type="predicted"/>
<dbReference type="GO" id="GO:0032259">
    <property type="term" value="P:methylation"/>
    <property type="evidence" value="ECO:0007669"/>
    <property type="project" value="InterPro"/>
</dbReference>
<dbReference type="InterPro" id="IPR007848">
    <property type="entry name" value="Small_mtfrase_dom"/>
</dbReference>
<evidence type="ECO:0000313" key="2">
    <source>
        <dbReference type="EMBL" id="TPX74754.1"/>
    </source>
</evidence>
<dbReference type="InterPro" id="IPR029063">
    <property type="entry name" value="SAM-dependent_MTases_sf"/>
</dbReference>
<reference evidence="2 3" key="1">
    <citation type="journal article" date="2019" name="Sci. Rep.">
        <title>Comparative genomics of chytrid fungi reveal insights into the obligate biotrophic and pathogenic lifestyle of Synchytrium endobioticum.</title>
        <authorList>
            <person name="van de Vossenberg B.T.L.H."/>
            <person name="Warris S."/>
            <person name="Nguyen H.D.T."/>
            <person name="van Gent-Pelzer M.P.E."/>
            <person name="Joly D.L."/>
            <person name="van de Geest H.C."/>
            <person name="Bonants P.J.M."/>
            <person name="Smith D.S."/>
            <person name="Levesque C.A."/>
            <person name="van der Lee T.A.J."/>
        </authorList>
    </citation>
    <scope>NUCLEOTIDE SEQUENCE [LARGE SCALE GENOMIC DNA]</scope>
    <source>
        <strain evidence="2 3">CBS 675.73</strain>
    </source>
</reference>
<dbReference type="InterPro" id="IPR050320">
    <property type="entry name" value="N5-glutamine_MTase"/>
</dbReference>
<dbReference type="PANTHER" id="PTHR18895:SF74">
    <property type="entry name" value="MTRF1L RELEASE FACTOR GLUTAMINE METHYLTRANSFERASE"/>
    <property type="match status" value="1"/>
</dbReference>
<dbReference type="Proteomes" id="UP000320333">
    <property type="component" value="Unassembled WGS sequence"/>
</dbReference>
<evidence type="ECO:0000259" key="1">
    <source>
        <dbReference type="Pfam" id="PF05175"/>
    </source>
</evidence>
<dbReference type="AlphaFoldDB" id="A0A507FEU2"/>
<gene>
    <name evidence="2" type="ORF">CcCBS67573_g03977</name>
</gene>
<keyword evidence="3" id="KW-1185">Reference proteome</keyword>
<dbReference type="InterPro" id="IPR002052">
    <property type="entry name" value="DNA_methylase_N6_adenine_CS"/>
</dbReference>
<dbReference type="Gene3D" id="1.10.8.10">
    <property type="entry name" value="DNA helicase RuvA subunit, C-terminal domain"/>
    <property type="match status" value="1"/>
</dbReference>